<feature type="transmembrane region" description="Helical" evidence="2">
    <location>
        <begin position="247"/>
        <end position="266"/>
    </location>
</feature>
<keyword evidence="2" id="KW-0472">Membrane</keyword>
<feature type="domain" description="HPP transmembrane region" evidence="3">
    <location>
        <begin position="182"/>
        <end position="361"/>
    </location>
</feature>
<feature type="transmembrane region" description="Helical" evidence="2">
    <location>
        <begin position="218"/>
        <end position="235"/>
    </location>
</feature>
<evidence type="ECO:0000313" key="4">
    <source>
        <dbReference type="EMBL" id="CEQ39008.1"/>
    </source>
</evidence>
<sequence length="362" mass="39314">MTPLPLPALETLALPPPLKPAAHSRIAYTREESLSPARAVDGLPGRRYSSHSRGRRTFSVGPPSSSSRGRSSEDWGSVSRSRERSSEPWEADYTESERERSESKDSRRAGSRAPLWRRAERRDESDRGDAEQRELASEKALTGRTTASRQAWVGKIARHFIGVRDDRSLPTPVLRPLRHLRPTHETYALTFFGAFPAILVCCGISYGLSSVPGFEGDTPLAIGSLGATAVLLYALPEAPLSQPRNLVGGHMISAITGVIISQLFSLSSKFETPLSTDNTVASASSWRSLVPVAGALSVAIAIFGQQITGTIHPPGGATALIASSHRTTVGRYTYLLDIFLAVVWMGTWNCLVNNLGRRRYPA</sequence>
<dbReference type="PANTHER" id="PTHR33741:SF5">
    <property type="entry name" value="TRANSMEMBRANE PROTEIN DDB_G0269096-RELATED"/>
    <property type="match status" value="1"/>
</dbReference>
<dbReference type="EMBL" id="CENE01000001">
    <property type="protein sequence ID" value="CEQ39008.1"/>
    <property type="molecule type" value="Genomic_DNA"/>
</dbReference>
<evidence type="ECO:0000313" key="5">
    <source>
        <dbReference type="Proteomes" id="UP000243876"/>
    </source>
</evidence>
<feature type="compositionally biased region" description="Basic and acidic residues" evidence="1">
    <location>
        <begin position="117"/>
        <end position="137"/>
    </location>
</feature>
<feature type="transmembrane region" description="Helical" evidence="2">
    <location>
        <begin position="332"/>
        <end position="352"/>
    </location>
</feature>
<name>A0A0D6EGT4_SPOSA</name>
<dbReference type="Pfam" id="PF04982">
    <property type="entry name" value="TM_HPP"/>
    <property type="match status" value="1"/>
</dbReference>
<protein>
    <submittedName>
        <fullName evidence="4">SPOSA6832_00493-mRNA-1:cds</fullName>
    </submittedName>
</protein>
<keyword evidence="2" id="KW-0812">Transmembrane</keyword>
<feature type="region of interest" description="Disordered" evidence="1">
    <location>
        <begin position="1"/>
        <end position="20"/>
    </location>
</feature>
<keyword evidence="2" id="KW-1133">Transmembrane helix</keyword>
<dbReference type="OrthoDB" id="2016548at2759"/>
<dbReference type="Proteomes" id="UP000243876">
    <property type="component" value="Unassembled WGS sequence"/>
</dbReference>
<feature type="transmembrane region" description="Helical" evidence="2">
    <location>
        <begin position="187"/>
        <end position="206"/>
    </location>
</feature>
<evidence type="ECO:0000256" key="2">
    <source>
        <dbReference type="SAM" id="Phobius"/>
    </source>
</evidence>
<evidence type="ECO:0000256" key="1">
    <source>
        <dbReference type="SAM" id="MobiDB-lite"/>
    </source>
</evidence>
<reference evidence="5" key="1">
    <citation type="submission" date="2015-02" db="EMBL/GenBank/DDBJ databases">
        <authorList>
            <person name="Gon?alves P."/>
        </authorList>
    </citation>
    <scope>NUCLEOTIDE SEQUENCE [LARGE SCALE GENOMIC DNA]</scope>
</reference>
<dbReference type="AlphaFoldDB" id="A0A0D6EGT4"/>
<dbReference type="InterPro" id="IPR007065">
    <property type="entry name" value="HPP"/>
</dbReference>
<organism evidence="4 5">
    <name type="scientific">Sporidiobolus salmonicolor</name>
    <name type="common">Yeast-like fungus</name>
    <name type="synonym">Sporobolomyces salmonicolor</name>
    <dbReference type="NCBI Taxonomy" id="5005"/>
    <lineage>
        <taxon>Eukaryota</taxon>
        <taxon>Fungi</taxon>
        <taxon>Dikarya</taxon>
        <taxon>Basidiomycota</taxon>
        <taxon>Pucciniomycotina</taxon>
        <taxon>Microbotryomycetes</taxon>
        <taxon>Sporidiobolales</taxon>
        <taxon>Sporidiobolaceae</taxon>
        <taxon>Sporobolomyces</taxon>
    </lineage>
</organism>
<dbReference type="InterPro" id="IPR058581">
    <property type="entry name" value="TM_HPP"/>
</dbReference>
<feature type="region of interest" description="Disordered" evidence="1">
    <location>
        <begin position="29"/>
        <end position="142"/>
    </location>
</feature>
<gene>
    <name evidence="4" type="primary">SPOSA6832_00493</name>
</gene>
<keyword evidence="5" id="KW-1185">Reference proteome</keyword>
<feature type="compositionally biased region" description="Basic and acidic residues" evidence="1">
    <location>
        <begin position="95"/>
        <end position="108"/>
    </location>
</feature>
<dbReference type="PANTHER" id="PTHR33741">
    <property type="entry name" value="TRANSMEMBRANE PROTEIN DDB_G0269096-RELATED"/>
    <property type="match status" value="1"/>
</dbReference>
<evidence type="ECO:0000259" key="3">
    <source>
        <dbReference type="Pfam" id="PF04982"/>
    </source>
</evidence>
<proteinExistence type="predicted"/>
<accession>A0A0D6EGT4</accession>